<dbReference type="EMBL" id="NIHT01000010">
    <property type="protein sequence ID" value="PLT75619.1"/>
    <property type="molecule type" value="Genomic_DNA"/>
</dbReference>
<reference evidence="1" key="2">
    <citation type="submission" date="2022-11" db="EMBL/GenBank/DDBJ databases">
        <title>Temperate bacteriophages infecting mucin-degrading bacterium Ruminococcus gnavus from the human gut.</title>
        <authorList>
            <person name="Buttimer C."/>
        </authorList>
    </citation>
    <scope>NUCLEOTIDE SEQUENCE</scope>
    <source>
        <strain evidence="1">CCUG 49994</strain>
        <strain evidence="2">CCUG 52279</strain>
    </source>
</reference>
<dbReference type="Proteomes" id="UP001076974">
    <property type="component" value="Unassembled WGS sequence"/>
</dbReference>
<proteinExistence type="predicted"/>
<comment type="caution">
    <text evidence="3">The sequence shown here is derived from an EMBL/GenBank/DDBJ whole genome shotgun (WGS) entry which is preliminary data.</text>
</comment>
<accession>A0A2N5PKE4</accession>
<dbReference type="AlphaFoldDB" id="A0A2N5PKE4"/>
<evidence type="ECO:0000313" key="4">
    <source>
        <dbReference type="Proteomes" id="UP000235093"/>
    </source>
</evidence>
<dbReference type="Proteomes" id="UP001079535">
    <property type="component" value="Unassembled WGS sequence"/>
</dbReference>
<sequence length="73" mass="8492">MEELKKCPFCGGEARIKMERKNNVGWTIWCECKKCYAKAEGYCPSMQNADNALNSINTCKINAIEAWNRRWNK</sequence>
<dbReference type="RefSeq" id="WP_101883951.1">
    <property type="nucleotide sequence ID" value="NZ_BAABXV010000001.1"/>
</dbReference>
<protein>
    <submittedName>
        <fullName evidence="1">Lar family restriction alleviation protein</fullName>
    </submittedName>
</protein>
<evidence type="ECO:0000313" key="2">
    <source>
        <dbReference type="EMBL" id="MCZ0690953.1"/>
    </source>
</evidence>
<organism evidence="3 4">
    <name type="scientific">Mediterraneibacter gnavus</name>
    <name type="common">Ruminococcus gnavus</name>
    <dbReference type="NCBI Taxonomy" id="33038"/>
    <lineage>
        <taxon>Bacteria</taxon>
        <taxon>Bacillati</taxon>
        <taxon>Bacillota</taxon>
        <taxon>Clostridia</taxon>
        <taxon>Lachnospirales</taxon>
        <taxon>Lachnospiraceae</taxon>
        <taxon>Mediterraneibacter</taxon>
    </lineage>
</organism>
<dbReference type="EMBL" id="JAPRAY010000015">
    <property type="protein sequence ID" value="MCZ0668248.1"/>
    <property type="molecule type" value="Genomic_DNA"/>
</dbReference>
<evidence type="ECO:0000313" key="3">
    <source>
        <dbReference type="EMBL" id="PLT75619.1"/>
    </source>
</evidence>
<dbReference type="Proteomes" id="UP000235093">
    <property type="component" value="Unassembled WGS sequence"/>
</dbReference>
<gene>
    <name evidence="3" type="ORF">CDL23_07980</name>
    <name evidence="2" type="ORF">OZZ16_13845</name>
    <name evidence="1" type="ORF">OZZ17_11960</name>
</gene>
<name>A0A2N5PKE4_MEDGN</name>
<evidence type="ECO:0000313" key="1">
    <source>
        <dbReference type="EMBL" id="MCZ0668248.1"/>
    </source>
</evidence>
<reference evidence="3 4" key="1">
    <citation type="journal article" date="2017" name="Genome Med.">
        <title>A novel Ruminococcus gnavus clade enriched in inflammatory bowel disease patients.</title>
        <authorList>
            <person name="Hall A.B."/>
            <person name="Yassour M."/>
            <person name="Sauk J."/>
            <person name="Garner A."/>
            <person name="Jiang X."/>
            <person name="Arthur T."/>
            <person name="Lagoudas G.K."/>
            <person name="Vatanen T."/>
            <person name="Fornelos N."/>
            <person name="Wilson R."/>
            <person name="Bertha M."/>
            <person name="Cohen M."/>
            <person name="Garber J."/>
            <person name="Khalili H."/>
            <person name="Gevers D."/>
            <person name="Ananthakrishnan A.N."/>
            <person name="Kugathasan S."/>
            <person name="Lander E.S."/>
            <person name="Blainey P."/>
            <person name="Vlamakis H."/>
            <person name="Xavier R.J."/>
            <person name="Huttenhower C."/>
        </authorList>
    </citation>
    <scope>NUCLEOTIDE SEQUENCE [LARGE SCALE GENOMIC DNA]</scope>
    <source>
        <strain evidence="3 4">RJX1125</strain>
    </source>
</reference>
<dbReference type="EMBL" id="JAPRBD010000029">
    <property type="protein sequence ID" value="MCZ0690953.1"/>
    <property type="molecule type" value="Genomic_DNA"/>
</dbReference>